<name>A0A372NVX9_9SPHI</name>
<dbReference type="RefSeq" id="WP_117389810.1">
    <property type="nucleotide sequence ID" value="NZ_QWDC01000001.1"/>
</dbReference>
<dbReference type="PANTHER" id="PTHR14237">
    <property type="entry name" value="MOLYBDOPTERIN COFACTOR SULFURASE MOSC"/>
    <property type="match status" value="1"/>
</dbReference>
<dbReference type="GO" id="GO:0030170">
    <property type="term" value="F:pyridoxal phosphate binding"/>
    <property type="evidence" value="ECO:0007669"/>
    <property type="project" value="InterPro"/>
</dbReference>
<gene>
    <name evidence="2" type="ORF">D0C36_01430</name>
</gene>
<dbReference type="PROSITE" id="PS51340">
    <property type="entry name" value="MOSC"/>
    <property type="match status" value="1"/>
</dbReference>
<organism evidence="2 3">
    <name type="scientific">Mucilaginibacter conchicola</name>
    <dbReference type="NCBI Taxonomy" id="2303333"/>
    <lineage>
        <taxon>Bacteria</taxon>
        <taxon>Pseudomonadati</taxon>
        <taxon>Bacteroidota</taxon>
        <taxon>Sphingobacteriia</taxon>
        <taxon>Sphingobacteriales</taxon>
        <taxon>Sphingobacteriaceae</taxon>
        <taxon>Mucilaginibacter</taxon>
    </lineage>
</organism>
<dbReference type="Pfam" id="PF03473">
    <property type="entry name" value="MOSC"/>
    <property type="match status" value="1"/>
</dbReference>
<dbReference type="GO" id="GO:0030151">
    <property type="term" value="F:molybdenum ion binding"/>
    <property type="evidence" value="ECO:0007669"/>
    <property type="project" value="InterPro"/>
</dbReference>
<dbReference type="InterPro" id="IPR005302">
    <property type="entry name" value="MoCF_Sase_C"/>
</dbReference>
<dbReference type="EMBL" id="QWDC01000001">
    <property type="protein sequence ID" value="RFZ94245.1"/>
    <property type="molecule type" value="Genomic_DNA"/>
</dbReference>
<sequence>MLRVSQLIIYPIKSLGGIELTTAKVTDRGLEHDRRWMLIDDDNRFLSQREYAQLALCKVSVEDDGLSVTYTPDGSSIKIPFEPIKQDALEVTIWDDTCSGQLVSDEVDAWFTEKLGKSSRLVYMPDETHRQTDLRYTSEGMVTSFSDAYPLLIIGQAALDDLNSRLDEALPMNRFRPNVVFTGGAPYSEDLMNHIQINGLDFYGVKLCARCIMTTINQETIAKGKEPLKTLAKYRRKGNKILFGQNLALIGTGNINVGDELTVLSTHTEERFIVGSDAPTSAA</sequence>
<dbReference type="AlphaFoldDB" id="A0A372NVX9"/>
<feature type="domain" description="MOSC" evidence="1">
    <location>
        <begin position="126"/>
        <end position="264"/>
    </location>
</feature>
<dbReference type="PANTHER" id="PTHR14237:SF19">
    <property type="entry name" value="MITOCHONDRIAL AMIDOXIME REDUCING COMPONENT 1"/>
    <property type="match status" value="1"/>
</dbReference>
<dbReference type="InterPro" id="IPR011037">
    <property type="entry name" value="Pyrv_Knase-like_insert_dom_sf"/>
</dbReference>
<protein>
    <submittedName>
        <fullName evidence="2">MOSC domain-containing protein</fullName>
    </submittedName>
</protein>
<dbReference type="SUPFAM" id="SSF50800">
    <property type="entry name" value="PK beta-barrel domain-like"/>
    <property type="match status" value="1"/>
</dbReference>
<dbReference type="OrthoDB" id="581532at2"/>
<keyword evidence="3" id="KW-1185">Reference proteome</keyword>
<dbReference type="Proteomes" id="UP000264217">
    <property type="component" value="Unassembled WGS sequence"/>
</dbReference>
<dbReference type="InterPro" id="IPR005303">
    <property type="entry name" value="MOCOS_middle"/>
</dbReference>
<dbReference type="SUPFAM" id="SSF141673">
    <property type="entry name" value="MOSC N-terminal domain-like"/>
    <property type="match status" value="1"/>
</dbReference>
<dbReference type="GO" id="GO:0003824">
    <property type="term" value="F:catalytic activity"/>
    <property type="evidence" value="ECO:0007669"/>
    <property type="project" value="InterPro"/>
</dbReference>
<evidence type="ECO:0000259" key="1">
    <source>
        <dbReference type="PROSITE" id="PS51340"/>
    </source>
</evidence>
<evidence type="ECO:0000313" key="3">
    <source>
        <dbReference type="Proteomes" id="UP000264217"/>
    </source>
</evidence>
<accession>A0A372NVX9</accession>
<dbReference type="Pfam" id="PF03476">
    <property type="entry name" value="MOSC_N"/>
    <property type="match status" value="1"/>
</dbReference>
<evidence type="ECO:0000313" key="2">
    <source>
        <dbReference type="EMBL" id="RFZ94245.1"/>
    </source>
</evidence>
<proteinExistence type="predicted"/>
<comment type="caution">
    <text evidence="2">The sequence shown here is derived from an EMBL/GenBank/DDBJ whole genome shotgun (WGS) entry which is preliminary data.</text>
</comment>
<reference evidence="2 3" key="1">
    <citation type="submission" date="2018-08" db="EMBL/GenBank/DDBJ databases">
        <title>Mucilaginibacter sp. MYSH2.</title>
        <authorList>
            <person name="Seo T."/>
        </authorList>
    </citation>
    <scope>NUCLEOTIDE SEQUENCE [LARGE SCALE GENOMIC DNA]</scope>
    <source>
        <strain evidence="2 3">MYSH2</strain>
    </source>
</reference>